<dbReference type="eggNOG" id="ENOG5030MKW">
    <property type="taxonomic scope" value="Bacteria"/>
</dbReference>
<feature type="transmembrane region" description="Helical" evidence="1">
    <location>
        <begin position="156"/>
        <end position="175"/>
    </location>
</feature>
<keyword evidence="1" id="KW-1133">Transmembrane helix</keyword>
<keyword evidence="1" id="KW-0812">Transmembrane</keyword>
<organism evidence="2 3">
    <name type="scientific">Mesomycoplasma hyopneumoniae (strain 232)</name>
    <name type="common">Mycoplasma hyopneumoniae</name>
    <dbReference type="NCBI Taxonomy" id="295358"/>
    <lineage>
        <taxon>Bacteria</taxon>
        <taxon>Bacillati</taxon>
        <taxon>Mycoplasmatota</taxon>
        <taxon>Mycoplasmoidales</taxon>
        <taxon>Metamycoplasmataceae</taxon>
        <taxon>Mesomycoplasma</taxon>
    </lineage>
</organism>
<evidence type="ECO:0000313" key="2">
    <source>
        <dbReference type="EMBL" id="AAV27402.1"/>
    </source>
</evidence>
<keyword evidence="1" id="KW-0472">Membrane</keyword>
<dbReference type="EMBL" id="AE017332">
    <property type="protein sequence ID" value="AAV27402.1"/>
    <property type="molecule type" value="Genomic_DNA"/>
</dbReference>
<dbReference type="Proteomes" id="UP000006822">
    <property type="component" value="Chromosome"/>
</dbReference>
<sequence>MWKTTKNSFFYFTRLINMRRNRQKFENYPYQRPQNNPNFSNFEQKNKNFQPTQHEYQYNEENYQENSRYRPKYENTSQFYHNELLEREYQDRMEQKRIQEEANTFISKEVRKIFGLELIFLPLKAIFWLALILTVLIVSVLWTQEKIPAWSYEKKYLPLLIVPGIFGAILFFLFIKTLLDYKAIKKSVIYFRSQLQNNANRLEMPPMIPWLVKKVNQKEVNAIWLSGFTLFATIMMGLTYWVLLKYYPEKNIQNSAEYITAMAVNGALFIVMLIYDLMLRRRLGNIEAIFGHIYHKSIDIGKIRFRRHLLWAFLTVVIFLILRRIGKRKNWI</sequence>
<reference evidence="2 3" key="1">
    <citation type="journal article" date="2004" name="J. Bacteriol.">
        <title>The genome sequence of Mycoplasma hyopneumoniae strain 232, the agent of swine mycoplasmosis.</title>
        <authorList>
            <person name="Minion F.C."/>
            <person name="Lefkowitz E.J."/>
            <person name="Madsen M.L."/>
            <person name="Cleary B.J."/>
            <person name="Swartzell S.M."/>
            <person name="Mahairas G.G."/>
        </authorList>
    </citation>
    <scope>NUCLEOTIDE SEQUENCE [LARGE SCALE GENOMIC DNA]</scope>
    <source>
        <strain evidence="2 3">232</strain>
    </source>
</reference>
<protein>
    <submittedName>
        <fullName evidence="2">Uncharacterized protein</fullName>
    </submittedName>
</protein>
<gene>
    <name evidence="2" type="ordered locus">mhp080</name>
</gene>
<feature type="transmembrane region" description="Helical" evidence="1">
    <location>
        <begin position="309"/>
        <end position="326"/>
    </location>
</feature>
<evidence type="ECO:0000313" key="3">
    <source>
        <dbReference type="Proteomes" id="UP000006822"/>
    </source>
</evidence>
<dbReference type="NCBIfam" id="NF045846">
    <property type="entry name" value="MSC0882_dom"/>
    <property type="match status" value="1"/>
</dbReference>
<name>Q601X1_MESH2</name>
<evidence type="ECO:0000256" key="1">
    <source>
        <dbReference type="SAM" id="Phobius"/>
    </source>
</evidence>
<dbReference type="InterPro" id="IPR059214">
    <property type="entry name" value="MSC_0882-like"/>
</dbReference>
<feature type="transmembrane region" description="Helical" evidence="1">
    <location>
        <begin position="118"/>
        <end position="144"/>
    </location>
</feature>
<dbReference type="HOGENOM" id="CLU_072049_0_0_14"/>
<dbReference type="PhylomeDB" id="Q601X1"/>
<proteinExistence type="predicted"/>
<accession>Q601X1</accession>
<dbReference type="KEGG" id="mhy:mhp080"/>
<dbReference type="AlphaFoldDB" id="Q601X1"/>
<feature type="transmembrane region" description="Helical" evidence="1">
    <location>
        <begin position="255"/>
        <end position="275"/>
    </location>
</feature>
<feature type="transmembrane region" description="Helical" evidence="1">
    <location>
        <begin position="222"/>
        <end position="243"/>
    </location>
</feature>